<proteinExistence type="predicted"/>
<evidence type="ECO:0000313" key="1">
    <source>
        <dbReference type="EMBL" id="KAI0085729.1"/>
    </source>
</evidence>
<protein>
    <submittedName>
        <fullName evidence="1">Uncharacterized protein</fullName>
    </submittedName>
</protein>
<sequence>MGKHKTSALENLSSKKKGKEMAAVGSLNMTGLFYSGLSLLLAHIFLGFVTICNTLEDERLKQLLFDYAEEITDIFMQKIDDMAIATPLGSNNDTRLNPGDNSSFFDSTDLVNNMSGSHLGTHHTTMANSAPEHVLTSNFGSTNFMQAIPTAVQFGGCIGSAVAGPSSSGTGRL</sequence>
<dbReference type="Proteomes" id="UP001055072">
    <property type="component" value="Unassembled WGS sequence"/>
</dbReference>
<accession>A0ACB8TUY5</accession>
<keyword evidence="2" id="KW-1185">Reference proteome</keyword>
<reference evidence="1" key="1">
    <citation type="journal article" date="2021" name="Environ. Microbiol.">
        <title>Gene family expansions and transcriptome signatures uncover fungal adaptations to wood decay.</title>
        <authorList>
            <person name="Hage H."/>
            <person name="Miyauchi S."/>
            <person name="Viragh M."/>
            <person name="Drula E."/>
            <person name="Min B."/>
            <person name="Chaduli D."/>
            <person name="Navarro D."/>
            <person name="Favel A."/>
            <person name="Norest M."/>
            <person name="Lesage-Meessen L."/>
            <person name="Balint B."/>
            <person name="Merenyi Z."/>
            <person name="de Eugenio L."/>
            <person name="Morin E."/>
            <person name="Martinez A.T."/>
            <person name="Baldrian P."/>
            <person name="Stursova M."/>
            <person name="Martinez M.J."/>
            <person name="Novotny C."/>
            <person name="Magnuson J.K."/>
            <person name="Spatafora J.W."/>
            <person name="Maurice S."/>
            <person name="Pangilinan J."/>
            <person name="Andreopoulos W."/>
            <person name="LaButti K."/>
            <person name="Hundley H."/>
            <person name="Na H."/>
            <person name="Kuo A."/>
            <person name="Barry K."/>
            <person name="Lipzen A."/>
            <person name="Henrissat B."/>
            <person name="Riley R."/>
            <person name="Ahrendt S."/>
            <person name="Nagy L.G."/>
            <person name="Grigoriev I.V."/>
            <person name="Martin F."/>
            <person name="Rosso M.N."/>
        </authorList>
    </citation>
    <scope>NUCLEOTIDE SEQUENCE</scope>
    <source>
        <strain evidence="1">CBS 384.51</strain>
    </source>
</reference>
<gene>
    <name evidence="1" type="ORF">BDY19DRAFT_996412</name>
</gene>
<evidence type="ECO:0000313" key="2">
    <source>
        <dbReference type="Proteomes" id="UP001055072"/>
    </source>
</evidence>
<organism evidence="1 2">
    <name type="scientific">Irpex rosettiformis</name>
    <dbReference type="NCBI Taxonomy" id="378272"/>
    <lineage>
        <taxon>Eukaryota</taxon>
        <taxon>Fungi</taxon>
        <taxon>Dikarya</taxon>
        <taxon>Basidiomycota</taxon>
        <taxon>Agaricomycotina</taxon>
        <taxon>Agaricomycetes</taxon>
        <taxon>Polyporales</taxon>
        <taxon>Irpicaceae</taxon>
        <taxon>Irpex</taxon>
    </lineage>
</organism>
<comment type="caution">
    <text evidence="1">The sequence shown here is derived from an EMBL/GenBank/DDBJ whole genome shotgun (WGS) entry which is preliminary data.</text>
</comment>
<name>A0ACB8TUY5_9APHY</name>
<dbReference type="EMBL" id="MU274928">
    <property type="protein sequence ID" value="KAI0085729.1"/>
    <property type="molecule type" value="Genomic_DNA"/>
</dbReference>